<keyword evidence="3" id="KW-1185">Reference proteome</keyword>
<feature type="compositionally biased region" description="Basic and acidic residues" evidence="1">
    <location>
        <begin position="281"/>
        <end position="296"/>
    </location>
</feature>
<sequence length="302" mass="31211">MESLPTRGGQHLPAQRHKPDQSPWGQQGGDLGSRAGGGHQSALKRRGCGVSTDAPRTKRHTGKKEEEDGLVEVILGDLGCQVPGGSGPLLPGWKSCSRRLQGPGEGLTAEASPRHGNPATWRDLGLQGTRHVSAEPPPAPSACSQSPALGRREEPTSPPAGAGAVTQAHSNCRLGQGQAACAGEDMLVACTKLKPSPRSQKTHHLLAHQGGGTAAARGQTGRGEGVGEAPPAKRGQEAAQVEPEGPKAGLEPHTSGHSWGLAIIKNVGDTLIPGSAYRQSHVADETTEPRELKELPDAAELP</sequence>
<name>A0ABN8ZL11_RANTA</name>
<gene>
    <name evidence="2" type="ORF">MRATA1EN1_LOCUS22419</name>
</gene>
<feature type="compositionally biased region" description="Gly residues" evidence="1">
    <location>
        <begin position="26"/>
        <end position="39"/>
    </location>
</feature>
<organism evidence="2 3">
    <name type="scientific">Rangifer tarandus platyrhynchus</name>
    <name type="common">Svalbard reindeer</name>
    <dbReference type="NCBI Taxonomy" id="3082113"/>
    <lineage>
        <taxon>Eukaryota</taxon>
        <taxon>Metazoa</taxon>
        <taxon>Chordata</taxon>
        <taxon>Craniata</taxon>
        <taxon>Vertebrata</taxon>
        <taxon>Euteleostomi</taxon>
        <taxon>Mammalia</taxon>
        <taxon>Eutheria</taxon>
        <taxon>Laurasiatheria</taxon>
        <taxon>Artiodactyla</taxon>
        <taxon>Ruminantia</taxon>
        <taxon>Pecora</taxon>
        <taxon>Cervidae</taxon>
        <taxon>Odocoileinae</taxon>
        <taxon>Rangifer</taxon>
    </lineage>
</organism>
<dbReference type="EMBL" id="OX459969">
    <property type="protein sequence ID" value="CAI9173457.1"/>
    <property type="molecule type" value="Genomic_DNA"/>
</dbReference>
<feature type="region of interest" description="Disordered" evidence="1">
    <location>
        <begin position="93"/>
        <end position="168"/>
    </location>
</feature>
<accession>A0ABN8ZL11</accession>
<evidence type="ECO:0000256" key="1">
    <source>
        <dbReference type="SAM" id="MobiDB-lite"/>
    </source>
</evidence>
<proteinExistence type="predicted"/>
<dbReference type="Proteomes" id="UP001176941">
    <property type="component" value="Chromosome 33"/>
</dbReference>
<feature type="region of interest" description="Disordered" evidence="1">
    <location>
        <begin position="1"/>
        <end position="69"/>
    </location>
</feature>
<evidence type="ECO:0000313" key="2">
    <source>
        <dbReference type="EMBL" id="CAI9173457.1"/>
    </source>
</evidence>
<feature type="region of interest" description="Disordered" evidence="1">
    <location>
        <begin position="194"/>
        <end position="255"/>
    </location>
</feature>
<protein>
    <submittedName>
        <fullName evidence="2">Uncharacterized protein</fullName>
    </submittedName>
</protein>
<feature type="region of interest" description="Disordered" evidence="1">
    <location>
        <begin position="278"/>
        <end position="302"/>
    </location>
</feature>
<reference evidence="2" key="1">
    <citation type="submission" date="2023-04" db="EMBL/GenBank/DDBJ databases">
        <authorList>
            <consortium name="ELIXIR-Norway"/>
        </authorList>
    </citation>
    <scope>NUCLEOTIDE SEQUENCE [LARGE SCALE GENOMIC DNA]</scope>
</reference>
<evidence type="ECO:0000313" key="3">
    <source>
        <dbReference type="Proteomes" id="UP001176941"/>
    </source>
</evidence>